<accession>A0A7W0HQB8</accession>
<dbReference type="PANTHER" id="PTHR33169:SF14">
    <property type="entry name" value="TRANSCRIPTIONAL REGULATOR RV3488"/>
    <property type="match status" value="1"/>
</dbReference>
<evidence type="ECO:0000313" key="4">
    <source>
        <dbReference type="Proteomes" id="UP000530928"/>
    </source>
</evidence>
<dbReference type="InterPro" id="IPR036388">
    <property type="entry name" value="WH-like_DNA-bd_sf"/>
</dbReference>
<sequence>MARARRPSPQTAAVLSALASTGAGWSHGYDLCRVLGLKAGTVYPILIRLAERGLVETSWETDPPRGRPARHLYRLTTAGAEFARAVASSAAASAVAASARDGGAPRMGRRLAPGAG</sequence>
<proteinExistence type="predicted"/>
<evidence type="ECO:0000259" key="2">
    <source>
        <dbReference type="Pfam" id="PF03551"/>
    </source>
</evidence>
<dbReference type="RefSeq" id="WP_181610508.1">
    <property type="nucleotide sequence ID" value="NZ_BAABAM010000002.1"/>
</dbReference>
<evidence type="ECO:0000313" key="3">
    <source>
        <dbReference type="EMBL" id="MBA2891743.1"/>
    </source>
</evidence>
<evidence type="ECO:0000256" key="1">
    <source>
        <dbReference type="SAM" id="MobiDB-lite"/>
    </source>
</evidence>
<dbReference type="InterPro" id="IPR052509">
    <property type="entry name" value="Metal_resp_DNA-bind_regulator"/>
</dbReference>
<dbReference type="SUPFAM" id="SSF46785">
    <property type="entry name" value="Winged helix' DNA-binding domain"/>
    <property type="match status" value="1"/>
</dbReference>
<organism evidence="3 4">
    <name type="scientific">Nonomuraea soli</name>
    <dbReference type="NCBI Taxonomy" id="1032476"/>
    <lineage>
        <taxon>Bacteria</taxon>
        <taxon>Bacillati</taxon>
        <taxon>Actinomycetota</taxon>
        <taxon>Actinomycetes</taxon>
        <taxon>Streptosporangiales</taxon>
        <taxon>Streptosporangiaceae</taxon>
        <taxon>Nonomuraea</taxon>
    </lineage>
</organism>
<dbReference type="GO" id="GO:0003677">
    <property type="term" value="F:DNA binding"/>
    <property type="evidence" value="ECO:0007669"/>
    <property type="project" value="UniProtKB-KW"/>
</dbReference>
<dbReference type="Gene3D" id="1.10.10.10">
    <property type="entry name" value="Winged helix-like DNA-binding domain superfamily/Winged helix DNA-binding domain"/>
    <property type="match status" value="1"/>
</dbReference>
<dbReference type="AlphaFoldDB" id="A0A7W0HQB8"/>
<keyword evidence="4" id="KW-1185">Reference proteome</keyword>
<name>A0A7W0HQB8_9ACTN</name>
<feature type="domain" description="Transcription regulator PadR N-terminal" evidence="2">
    <location>
        <begin position="36"/>
        <end position="82"/>
    </location>
</feature>
<protein>
    <submittedName>
        <fullName evidence="3">DNA-binding PadR family transcriptional regulator</fullName>
    </submittedName>
</protein>
<comment type="caution">
    <text evidence="3">The sequence shown here is derived from an EMBL/GenBank/DDBJ whole genome shotgun (WGS) entry which is preliminary data.</text>
</comment>
<dbReference type="InterPro" id="IPR005149">
    <property type="entry name" value="Tscrpt_reg_PadR_N"/>
</dbReference>
<gene>
    <name evidence="3" type="ORF">HNR30_003084</name>
</gene>
<feature type="region of interest" description="Disordered" evidence="1">
    <location>
        <begin position="96"/>
        <end position="116"/>
    </location>
</feature>
<keyword evidence="3" id="KW-0238">DNA-binding</keyword>
<dbReference type="EMBL" id="JACDUR010000003">
    <property type="protein sequence ID" value="MBA2891743.1"/>
    <property type="molecule type" value="Genomic_DNA"/>
</dbReference>
<dbReference type="InterPro" id="IPR036390">
    <property type="entry name" value="WH_DNA-bd_sf"/>
</dbReference>
<reference evidence="3 4" key="1">
    <citation type="submission" date="2020-07" db="EMBL/GenBank/DDBJ databases">
        <title>Genomic Encyclopedia of Type Strains, Phase IV (KMG-IV): sequencing the most valuable type-strain genomes for metagenomic binning, comparative biology and taxonomic classification.</title>
        <authorList>
            <person name="Goeker M."/>
        </authorList>
    </citation>
    <scope>NUCLEOTIDE SEQUENCE [LARGE SCALE GENOMIC DNA]</scope>
    <source>
        <strain evidence="3 4">DSM 45533</strain>
    </source>
</reference>
<dbReference type="PANTHER" id="PTHR33169">
    <property type="entry name" value="PADR-FAMILY TRANSCRIPTIONAL REGULATOR"/>
    <property type="match status" value="1"/>
</dbReference>
<dbReference type="Proteomes" id="UP000530928">
    <property type="component" value="Unassembled WGS sequence"/>
</dbReference>
<dbReference type="Pfam" id="PF03551">
    <property type="entry name" value="PadR"/>
    <property type="match status" value="1"/>
</dbReference>